<dbReference type="Proteomes" id="UP000789803">
    <property type="component" value="Unassembled WGS sequence"/>
</dbReference>
<dbReference type="Gene3D" id="3.20.20.70">
    <property type="entry name" value="Aldolase class I"/>
    <property type="match status" value="1"/>
</dbReference>
<accession>A0ABM8Q9I6</accession>
<evidence type="ECO:0000313" key="5">
    <source>
        <dbReference type="Proteomes" id="UP000789803"/>
    </source>
</evidence>
<sequence length="198" mass="22108">MKILIIADVSLCFGDFETKISRLCRAGADAIVLRAKNLKAIEYERLAIKVLAICDEFKKEFVVNQFIDVAHDLSSSLWLTSQNLDEISLIQKDKVSKIYAPAHDMSQAKISAKIADTLIASHIFNTKSKPNQPPKGTKLINELRLNFTQDIFALGGINAQNFKKCISFGANGICLMHDAMMCDDEKSYLDDFKLSSKD</sequence>
<dbReference type="SUPFAM" id="SSF51391">
    <property type="entry name" value="Thiamin phosphate synthase"/>
    <property type="match status" value="1"/>
</dbReference>
<dbReference type="InterPro" id="IPR036206">
    <property type="entry name" value="ThiamineP_synth_sf"/>
</dbReference>
<evidence type="ECO:0000256" key="1">
    <source>
        <dbReference type="ARBA" id="ARBA00004948"/>
    </source>
</evidence>
<name>A0ABM8Q9I6_9BACT</name>
<comment type="pathway">
    <text evidence="1">Cofactor biosynthesis; thiamine diphosphate biosynthesis.</text>
</comment>
<protein>
    <submittedName>
        <fullName evidence="4">Thiamine-phosphate synthase</fullName>
        <ecNumber evidence="4">2.5.1.3</ecNumber>
    </submittedName>
</protein>
<organism evidence="4 5">
    <name type="scientific">Campylobacter majalis</name>
    <dbReference type="NCBI Taxonomy" id="2790656"/>
    <lineage>
        <taxon>Bacteria</taxon>
        <taxon>Pseudomonadati</taxon>
        <taxon>Campylobacterota</taxon>
        <taxon>Epsilonproteobacteria</taxon>
        <taxon>Campylobacterales</taxon>
        <taxon>Campylobacteraceae</taxon>
        <taxon>Campylobacter</taxon>
    </lineage>
</organism>
<evidence type="ECO:0000313" key="4">
    <source>
        <dbReference type="EMBL" id="CAD7289641.1"/>
    </source>
</evidence>
<dbReference type="InterPro" id="IPR022998">
    <property type="entry name" value="ThiamineP_synth_TenI"/>
</dbReference>
<evidence type="ECO:0000256" key="2">
    <source>
        <dbReference type="ARBA" id="ARBA00022977"/>
    </source>
</evidence>
<evidence type="ECO:0000259" key="3">
    <source>
        <dbReference type="Pfam" id="PF02581"/>
    </source>
</evidence>
<keyword evidence="2" id="KW-0784">Thiamine biosynthesis</keyword>
<dbReference type="PANTHER" id="PTHR20857:SF15">
    <property type="entry name" value="THIAMINE-PHOSPHATE SYNTHASE"/>
    <property type="match status" value="1"/>
</dbReference>
<dbReference type="InterPro" id="IPR013785">
    <property type="entry name" value="Aldolase_TIM"/>
</dbReference>
<dbReference type="RefSeq" id="WP_229933489.1">
    <property type="nucleotide sequence ID" value="NZ_CAJHOF010000019.1"/>
</dbReference>
<keyword evidence="4" id="KW-0808">Transferase</keyword>
<dbReference type="Pfam" id="PF02581">
    <property type="entry name" value="TMP-TENI"/>
    <property type="match status" value="1"/>
</dbReference>
<dbReference type="GO" id="GO:0004789">
    <property type="term" value="F:thiamine-phosphate diphosphorylase activity"/>
    <property type="evidence" value="ECO:0007669"/>
    <property type="project" value="UniProtKB-EC"/>
</dbReference>
<dbReference type="PANTHER" id="PTHR20857">
    <property type="entry name" value="THIAMINE-PHOSPHATE PYROPHOSPHORYLASE"/>
    <property type="match status" value="1"/>
</dbReference>
<comment type="caution">
    <text evidence="4">The sequence shown here is derived from an EMBL/GenBank/DDBJ whole genome shotgun (WGS) entry which is preliminary data.</text>
</comment>
<proteinExistence type="predicted"/>
<dbReference type="EC" id="2.5.1.3" evidence="4"/>
<gene>
    <name evidence="4" type="primary">thiE_3</name>
    <name evidence="4" type="ORF">LMG7974_01718</name>
</gene>
<reference evidence="4 5" key="1">
    <citation type="submission" date="2020-11" db="EMBL/GenBank/DDBJ databases">
        <authorList>
            <person name="Peeters C."/>
        </authorList>
    </citation>
    <scope>NUCLEOTIDE SEQUENCE [LARGE SCALE GENOMIC DNA]</scope>
    <source>
        <strain evidence="4 5">LMG 7974</strain>
    </source>
</reference>
<dbReference type="EMBL" id="CAJHOF010000019">
    <property type="protein sequence ID" value="CAD7289641.1"/>
    <property type="molecule type" value="Genomic_DNA"/>
</dbReference>
<feature type="domain" description="Thiamine phosphate synthase/TenI" evidence="3">
    <location>
        <begin position="5"/>
        <end position="177"/>
    </location>
</feature>
<dbReference type="CDD" id="cd00564">
    <property type="entry name" value="TMP_TenI"/>
    <property type="match status" value="1"/>
</dbReference>
<keyword evidence="5" id="KW-1185">Reference proteome</keyword>